<gene>
    <name evidence="2" type="ORF">PAA8504_03840</name>
</gene>
<dbReference type="InterPro" id="IPR052698">
    <property type="entry name" value="MoCofactor_Util/Proc"/>
</dbReference>
<dbReference type="InterPro" id="IPR036291">
    <property type="entry name" value="NAD(P)-bd_dom_sf"/>
</dbReference>
<organism evidence="2 3">
    <name type="scientific">Palleronia abyssalis</name>
    <dbReference type="NCBI Taxonomy" id="1501240"/>
    <lineage>
        <taxon>Bacteria</taxon>
        <taxon>Pseudomonadati</taxon>
        <taxon>Pseudomonadota</taxon>
        <taxon>Alphaproteobacteria</taxon>
        <taxon>Rhodobacterales</taxon>
        <taxon>Roseobacteraceae</taxon>
        <taxon>Palleronia</taxon>
    </lineage>
</organism>
<dbReference type="Gene3D" id="3.40.50.720">
    <property type="entry name" value="NAD(P)-binding Rossmann-like Domain"/>
    <property type="match status" value="1"/>
</dbReference>
<dbReference type="Pfam" id="PF13478">
    <property type="entry name" value="XdhC_C"/>
    <property type="match status" value="1"/>
</dbReference>
<dbReference type="NCBIfam" id="TIGR02964">
    <property type="entry name" value="xanthine_xdhC"/>
    <property type="match status" value="1"/>
</dbReference>
<dbReference type="SUPFAM" id="SSF51735">
    <property type="entry name" value="NAD(P)-binding Rossmann-fold domains"/>
    <property type="match status" value="1"/>
</dbReference>
<dbReference type="EMBL" id="ONZF01000013">
    <property type="protein sequence ID" value="SPJ25984.1"/>
    <property type="molecule type" value="Genomic_DNA"/>
</dbReference>
<proteinExistence type="predicted"/>
<dbReference type="InterPro" id="IPR014308">
    <property type="entry name" value="Xanthine_DH_XdhC"/>
</dbReference>
<reference evidence="2 3" key="1">
    <citation type="submission" date="2018-03" db="EMBL/GenBank/DDBJ databases">
        <authorList>
            <person name="Keele B.F."/>
        </authorList>
    </citation>
    <scope>NUCLEOTIDE SEQUENCE [LARGE SCALE GENOMIC DNA]</scope>
    <source>
        <strain evidence="2 3">CECT 8504</strain>
    </source>
</reference>
<evidence type="ECO:0000259" key="1">
    <source>
        <dbReference type="Pfam" id="PF13478"/>
    </source>
</evidence>
<feature type="domain" description="XdhC Rossmann" evidence="1">
    <location>
        <begin position="83"/>
        <end position="221"/>
    </location>
</feature>
<dbReference type="AlphaFoldDB" id="A0A2R8C0P8"/>
<dbReference type="PANTHER" id="PTHR30388">
    <property type="entry name" value="ALDEHYDE OXIDOREDUCTASE MOLYBDENUM COFACTOR ASSEMBLY PROTEIN"/>
    <property type="match status" value="1"/>
</dbReference>
<name>A0A2R8C0P8_9RHOB</name>
<dbReference type="Proteomes" id="UP000244912">
    <property type="component" value="Unassembled WGS sequence"/>
</dbReference>
<keyword evidence="3" id="KW-1185">Reference proteome</keyword>
<protein>
    <recommendedName>
        <fullName evidence="1">XdhC Rossmann domain-containing protein</fullName>
    </recommendedName>
</protein>
<dbReference type="PANTHER" id="PTHR30388:SF6">
    <property type="entry name" value="XANTHINE DEHYDROGENASE SUBUNIT A-RELATED"/>
    <property type="match status" value="1"/>
</dbReference>
<dbReference type="InterPro" id="IPR027051">
    <property type="entry name" value="XdhC_Rossmann_dom"/>
</dbReference>
<evidence type="ECO:0000313" key="2">
    <source>
        <dbReference type="EMBL" id="SPJ25984.1"/>
    </source>
</evidence>
<accession>A0A2R8C0P8</accession>
<evidence type="ECO:0000313" key="3">
    <source>
        <dbReference type="Proteomes" id="UP000244912"/>
    </source>
</evidence>
<sequence length="227" mass="23991">MYVSSQMQFGTIGGGRLEHMAVAVAREILCSGKKAALLDVPLGREIGQCCGGRVEVEIFLMDEATRATALHADAQSRLERPAVLIFGAGHVGRALAEALAPLPFATSLIDSRVDELAQATVRVVHHLTPLPEAILRDAAPGAAHVVMTHDHALDFLLTAEALKRRDARYIGLIGSATKRVRFERFAAEHDIVTEGLTCPIGAGGSGDKRPELIAAFAAAEIAATLTG</sequence>